<dbReference type="GO" id="GO:0004657">
    <property type="term" value="F:proline dehydrogenase activity"/>
    <property type="evidence" value="ECO:0007669"/>
    <property type="project" value="UniProtKB-EC"/>
</dbReference>
<feature type="binding site" evidence="9">
    <location>
        <position position="290"/>
    </location>
    <ligand>
        <name>substrate</name>
    </ligand>
</feature>
<gene>
    <name evidence="12" type="ORF">BHF71_09390</name>
</gene>
<comment type="catalytic activity">
    <reaction evidence="8">
        <text>L-proline + a quinone = (S)-1-pyrroline-5-carboxylate + a quinol + H(+)</text>
        <dbReference type="Rhea" id="RHEA:23784"/>
        <dbReference type="ChEBI" id="CHEBI:15378"/>
        <dbReference type="ChEBI" id="CHEBI:17388"/>
        <dbReference type="ChEBI" id="CHEBI:24646"/>
        <dbReference type="ChEBI" id="CHEBI:60039"/>
        <dbReference type="ChEBI" id="CHEBI:132124"/>
        <dbReference type="EC" id="1.5.5.2"/>
    </reaction>
</comment>
<evidence type="ECO:0000256" key="3">
    <source>
        <dbReference type="ARBA" id="ARBA00022630"/>
    </source>
</evidence>
<proteinExistence type="predicted"/>
<evidence type="ECO:0000313" key="13">
    <source>
        <dbReference type="Proteomes" id="UP000243739"/>
    </source>
</evidence>
<evidence type="ECO:0000313" key="12">
    <source>
        <dbReference type="EMBL" id="OEF99239.1"/>
    </source>
</evidence>
<evidence type="ECO:0000256" key="1">
    <source>
        <dbReference type="ARBA" id="ARBA00004739"/>
    </source>
</evidence>
<dbReference type="InterPro" id="IPR002872">
    <property type="entry name" value="Proline_DH_dom"/>
</dbReference>
<evidence type="ECO:0000259" key="11">
    <source>
        <dbReference type="Pfam" id="PF01619"/>
    </source>
</evidence>
<dbReference type="InterPro" id="IPR029041">
    <property type="entry name" value="FAD-linked_oxidoreductase-like"/>
</dbReference>
<dbReference type="STRING" id="337097.BHF71_09390"/>
<dbReference type="SUPFAM" id="SSF51730">
    <property type="entry name" value="FAD-linked oxidoreductase"/>
    <property type="match status" value="1"/>
</dbReference>
<feature type="binding site" evidence="10">
    <location>
        <position position="165"/>
    </location>
    <ligand>
        <name>FAD</name>
        <dbReference type="ChEBI" id="CHEBI:57692"/>
    </ligand>
</feature>
<dbReference type="PANTHER" id="PTHR13914">
    <property type="entry name" value="PROLINE OXIDASE"/>
    <property type="match status" value="1"/>
</dbReference>
<reference evidence="12 13" key="1">
    <citation type="submission" date="2016-09" db="EMBL/GenBank/DDBJ databases">
        <title>Draft genome sequence for the type strain of Vulcanibacillus modesticaldus BR, a strictly anaerobic, moderately thermophilic, and nitrate-reducing bacterium from deep sea-hydrothermal vents of the Mid-Atlantic Ridge.</title>
        <authorList>
            <person name="Abin C.A."/>
            <person name="Hollibaugh J.T."/>
        </authorList>
    </citation>
    <scope>NUCLEOTIDE SEQUENCE [LARGE SCALE GENOMIC DNA]</scope>
    <source>
        <strain evidence="12 13">BR</strain>
    </source>
</reference>
<keyword evidence="13" id="KW-1185">Reference proteome</keyword>
<comment type="caution">
    <text evidence="12">The sequence shown here is derived from an EMBL/GenBank/DDBJ whole genome shotgun (WGS) entry which is preliminary data.</text>
</comment>
<dbReference type="Gene3D" id="3.20.20.220">
    <property type="match status" value="1"/>
</dbReference>
<keyword evidence="4 10" id="KW-0547">Nucleotide-binding</keyword>
<keyword evidence="5 10" id="KW-0274">FAD</keyword>
<dbReference type="Pfam" id="PF01619">
    <property type="entry name" value="Pro_dh"/>
    <property type="match status" value="1"/>
</dbReference>
<evidence type="ECO:0000256" key="8">
    <source>
        <dbReference type="ARBA" id="ARBA00048779"/>
    </source>
</evidence>
<protein>
    <recommendedName>
        <fullName evidence="2">proline dehydrogenase</fullName>
        <ecNumber evidence="2">1.5.5.2</ecNumber>
    </recommendedName>
</protein>
<organism evidence="12 13">
    <name type="scientific">Vulcanibacillus modesticaldus</name>
    <dbReference type="NCBI Taxonomy" id="337097"/>
    <lineage>
        <taxon>Bacteria</taxon>
        <taxon>Bacillati</taxon>
        <taxon>Bacillota</taxon>
        <taxon>Bacilli</taxon>
        <taxon>Bacillales</taxon>
        <taxon>Bacillaceae</taxon>
        <taxon>Vulcanibacillus</taxon>
    </lineage>
</organism>
<feature type="binding site" evidence="9">
    <location>
        <position position="100"/>
    </location>
    <ligand>
        <name>substrate</name>
    </ligand>
</feature>
<feature type="binding site" evidence="9">
    <location>
        <position position="291"/>
    </location>
    <ligand>
        <name>substrate</name>
    </ligand>
</feature>
<dbReference type="UniPathway" id="UPA00261">
    <property type="reaction ID" value="UER00373"/>
</dbReference>
<evidence type="ECO:0000256" key="9">
    <source>
        <dbReference type="PIRSR" id="PIRSR000196-1"/>
    </source>
</evidence>
<dbReference type="PIRSF" id="PIRSF000196">
    <property type="entry name" value="Pro_dehydrog"/>
    <property type="match status" value="1"/>
</dbReference>
<keyword evidence="7" id="KW-0642">Proline metabolism</keyword>
<keyword evidence="6" id="KW-0560">Oxidoreductase</keyword>
<sequence length="309" mass="35338">MAFDQLWRKTVLTVAANKVVTNFVSNYGMRLGAKRFIAGESLEQAAEVVKKLNNEGLLVTIDHVGESVTTKTEAIEAADEAIRIFDIIDKYKLNANVSIKLTQLGLKIDPELCYDNLDRIVETAKKYNNFVRIDIEDSPVVQITIDLFKRVLKKYGKEHVGLVLQSYLYRTENDVRELGKLGASLRIVKGAYKEPESVAFPLKKDVDENFNKIVAIHLKSGNFTAIASHDEKIIEETKRFVKENNISNDLFEFQMLYGVRSGLQRQLVKEGYKMRVYVPYGKEWYPYFSRRIAERPANGLLILKSLFKS</sequence>
<evidence type="ECO:0000256" key="7">
    <source>
        <dbReference type="ARBA" id="ARBA00023062"/>
    </source>
</evidence>
<accession>A0A1D2YU71</accession>
<evidence type="ECO:0000256" key="2">
    <source>
        <dbReference type="ARBA" id="ARBA00012695"/>
    </source>
</evidence>
<dbReference type="EC" id="1.5.5.2" evidence="2"/>
<evidence type="ECO:0000256" key="4">
    <source>
        <dbReference type="ARBA" id="ARBA00022741"/>
    </source>
</evidence>
<dbReference type="InterPro" id="IPR008219">
    <property type="entry name" value="PRODH_bac_arc"/>
</dbReference>
<dbReference type="InterPro" id="IPR015659">
    <property type="entry name" value="Proline_oxidase"/>
</dbReference>
<evidence type="ECO:0000256" key="6">
    <source>
        <dbReference type="ARBA" id="ARBA00023002"/>
    </source>
</evidence>
<evidence type="ECO:0000256" key="5">
    <source>
        <dbReference type="ARBA" id="ARBA00022827"/>
    </source>
</evidence>
<feature type="domain" description="Proline dehydrogenase" evidence="11">
    <location>
        <begin position="47"/>
        <end position="297"/>
    </location>
</feature>
<dbReference type="RefSeq" id="WP_069656876.1">
    <property type="nucleotide sequence ID" value="NZ_MIJF01000027.1"/>
</dbReference>
<dbReference type="Proteomes" id="UP000243739">
    <property type="component" value="Unassembled WGS sequence"/>
</dbReference>
<keyword evidence="3" id="KW-0285">Flavoprotein</keyword>
<feature type="binding site" evidence="10">
    <location>
        <begin position="189"/>
        <end position="191"/>
    </location>
    <ligand>
        <name>FAD</name>
        <dbReference type="ChEBI" id="CHEBI:57692"/>
    </ligand>
</feature>
<dbReference type="GO" id="GO:0000166">
    <property type="term" value="F:nucleotide binding"/>
    <property type="evidence" value="ECO:0007669"/>
    <property type="project" value="UniProtKB-KW"/>
</dbReference>
<dbReference type="EMBL" id="MIJF01000027">
    <property type="protein sequence ID" value="OEF99239.1"/>
    <property type="molecule type" value="Genomic_DNA"/>
</dbReference>
<comment type="cofactor">
    <cofactor evidence="10">
        <name>FAD</name>
        <dbReference type="ChEBI" id="CHEBI:57692"/>
    </cofactor>
    <text evidence="10">Binds 1 FAD per subunit.</text>
</comment>
<dbReference type="OrthoDB" id="9773461at2"/>
<feature type="binding site" evidence="10">
    <location>
        <position position="203"/>
    </location>
    <ligand>
        <name>FAD</name>
        <dbReference type="ChEBI" id="CHEBI:57692"/>
    </ligand>
</feature>
<dbReference type="GO" id="GO:0010133">
    <property type="term" value="P:L-proline catabolic process to L-glutamate"/>
    <property type="evidence" value="ECO:0007669"/>
    <property type="project" value="UniProtKB-UniPathway"/>
</dbReference>
<name>A0A1D2YU71_9BACI</name>
<dbReference type="AlphaFoldDB" id="A0A1D2YU71"/>
<dbReference type="PANTHER" id="PTHR13914:SF0">
    <property type="entry name" value="PROLINE DEHYDROGENASE 1, MITOCHONDRIAL"/>
    <property type="match status" value="1"/>
</dbReference>
<feature type="binding site" evidence="10">
    <location>
        <begin position="228"/>
        <end position="229"/>
    </location>
    <ligand>
        <name>FAD</name>
        <dbReference type="ChEBI" id="CHEBI:57692"/>
    </ligand>
</feature>
<evidence type="ECO:0000256" key="10">
    <source>
        <dbReference type="PIRSR" id="PIRSR000196-2"/>
    </source>
</evidence>
<comment type="pathway">
    <text evidence="1">Amino-acid degradation; L-proline degradation into L-glutamate; L-glutamate from L-proline: step 1/2.</text>
</comment>